<keyword evidence="1" id="KW-0812">Transmembrane</keyword>
<feature type="transmembrane region" description="Helical" evidence="1">
    <location>
        <begin position="102"/>
        <end position="124"/>
    </location>
</feature>
<reference evidence="2 3" key="1">
    <citation type="submission" date="2020-08" db="EMBL/GenBank/DDBJ databases">
        <title>Genomic Encyclopedia of Type Strains, Phase IV (KMG-IV): sequencing the most valuable type-strain genomes for metagenomic binning, comparative biology and taxonomic classification.</title>
        <authorList>
            <person name="Goeker M."/>
        </authorList>
    </citation>
    <scope>NUCLEOTIDE SEQUENCE [LARGE SCALE GENOMIC DNA]</scope>
    <source>
        <strain evidence="2 3">DSM 43350</strain>
    </source>
</reference>
<keyword evidence="1" id="KW-0472">Membrane</keyword>
<evidence type="ECO:0000313" key="2">
    <source>
        <dbReference type="EMBL" id="MBB6080957.1"/>
    </source>
</evidence>
<keyword evidence="1" id="KW-1133">Transmembrane helix</keyword>
<organism evidence="2 3">
    <name type="scientific">Streptomyces paradoxus</name>
    <dbReference type="NCBI Taxonomy" id="66375"/>
    <lineage>
        <taxon>Bacteria</taxon>
        <taxon>Bacillati</taxon>
        <taxon>Actinomycetota</taxon>
        <taxon>Actinomycetes</taxon>
        <taxon>Kitasatosporales</taxon>
        <taxon>Streptomycetaceae</taxon>
        <taxon>Streptomyces</taxon>
    </lineage>
</organism>
<dbReference type="EMBL" id="JACHGV010000015">
    <property type="protein sequence ID" value="MBB6080957.1"/>
    <property type="molecule type" value="Genomic_DNA"/>
</dbReference>
<proteinExistence type="predicted"/>
<sequence length="173" mass="19215">MTTPDGHTPPGSQFRAEYEPPAWHLDPARQERPQWHSLGPMPPPPRDACRFCGGLPAAHVDIRAHRGLVIWMQWETISTWLCATCGIALIRKMTTSTLWQGWWGVGSLIIGVPFTLLTNLGAYLRLRQLPVAAPAPDRSQVDLGRPVLERPLAYVALIPLSWATGLITTLLTR</sequence>
<name>A0A7W9TKD1_9ACTN</name>
<dbReference type="AlphaFoldDB" id="A0A7W9TKD1"/>
<accession>A0A7W9TKD1</accession>
<keyword evidence="3" id="KW-1185">Reference proteome</keyword>
<feature type="transmembrane region" description="Helical" evidence="1">
    <location>
        <begin position="152"/>
        <end position="171"/>
    </location>
</feature>
<feature type="transmembrane region" description="Helical" evidence="1">
    <location>
        <begin position="68"/>
        <end position="90"/>
    </location>
</feature>
<dbReference type="Proteomes" id="UP000591537">
    <property type="component" value="Unassembled WGS sequence"/>
</dbReference>
<evidence type="ECO:0000313" key="3">
    <source>
        <dbReference type="Proteomes" id="UP000591537"/>
    </source>
</evidence>
<comment type="caution">
    <text evidence="2">The sequence shown here is derived from an EMBL/GenBank/DDBJ whole genome shotgun (WGS) entry which is preliminary data.</text>
</comment>
<dbReference type="RefSeq" id="WP_246555210.1">
    <property type="nucleotide sequence ID" value="NZ_BAAARS010000012.1"/>
</dbReference>
<protein>
    <submittedName>
        <fullName evidence="2">Uncharacterized protein</fullName>
    </submittedName>
</protein>
<gene>
    <name evidence="2" type="ORF">HNR57_006908</name>
</gene>
<evidence type="ECO:0000256" key="1">
    <source>
        <dbReference type="SAM" id="Phobius"/>
    </source>
</evidence>